<feature type="region of interest" description="Disordered" evidence="3">
    <location>
        <begin position="191"/>
        <end position="214"/>
    </location>
</feature>
<comment type="caution">
    <text evidence="6">The sequence shown here is derived from an EMBL/GenBank/DDBJ whole genome shotgun (WGS) entry which is preliminary data.</text>
</comment>
<organism evidence="6 7">
    <name type="scientific">Pyrenophora tritici-repentis</name>
    <dbReference type="NCBI Taxonomy" id="45151"/>
    <lineage>
        <taxon>Eukaryota</taxon>
        <taxon>Fungi</taxon>
        <taxon>Dikarya</taxon>
        <taxon>Ascomycota</taxon>
        <taxon>Pezizomycotina</taxon>
        <taxon>Dothideomycetes</taxon>
        <taxon>Pleosporomycetidae</taxon>
        <taxon>Pleosporales</taxon>
        <taxon>Pleosporineae</taxon>
        <taxon>Pleosporaceae</taxon>
        <taxon>Pyrenophora</taxon>
    </lineage>
</organism>
<feature type="domain" description="Transposase Tc1-like" evidence="5">
    <location>
        <begin position="256"/>
        <end position="316"/>
    </location>
</feature>
<sequence length="598" mass="68923">MSKAENKISIYHLVTHTSGMGYESLSEELARYTNLKGESKKGTTGDILGADALYFKVYGFNLPLLFEPGEGWHYGCGMDWAGKIVERTNPERLKLGDYMKKYIFDPLGMKSMTFSLLSPEDIRSRIPKLAVRMEDNGISTLAAVWPEDPPDDCGGVGLYGSAEDFMKLLEMLLQKNGEVLHPETIERLFTPQPMPGQSEHGKPDSPACQRGFEPNSPTIKLLPEYLEDAPRAGRPHKQEAIHNATLSQVCRDRYGREKSCADIAGDLSVHGYNISSTTVWRVLKAAGYNKTKPTRKPGLTKKMRQERLEWCLAHQDWTLEDWKNVIWSDETSVVLNHRRGGYRVWRKPDEVFTKTVIREQWKGYSEFMFWGCFSYDHKGPCHIWCPETAQQKREAALQIEEMNKVLEPIMRQEWELTTGMKRMGLRNKPGRTPQWRWTKETGKLSRDSGRGIDWWRYQTQVLIPKLIPFAKECQKGRPCTVVQEDKAPSHAHYAQQLVYSREGVEKLLWCGNSPDLNAIEAAWPWLKRRTTRKGALKNRAEGTKAWLEAWDELPQHQIQAWIERIQFHVKEIIRLEGGNEYKEGRRDRTVQASVVLRQ</sequence>
<dbReference type="GO" id="GO:0006313">
    <property type="term" value="P:DNA transposition"/>
    <property type="evidence" value="ECO:0007669"/>
    <property type="project" value="InterPro"/>
</dbReference>
<dbReference type="InterPro" id="IPR002492">
    <property type="entry name" value="Transposase_Tc1-like"/>
</dbReference>
<gene>
    <name evidence="6" type="ORF">Ptr86124_013455</name>
</gene>
<dbReference type="InterPro" id="IPR050789">
    <property type="entry name" value="Diverse_Enzym_Activities"/>
</dbReference>
<evidence type="ECO:0000259" key="4">
    <source>
        <dbReference type="Pfam" id="PF00144"/>
    </source>
</evidence>
<dbReference type="InterPro" id="IPR036397">
    <property type="entry name" value="RNaseH_sf"/>
</dbReference>
<dbReference type="Gene3D" id="3.40.710.10">
    <property type="entry name" value="DD-peptidase/beta-lactamase superfamily"/>
    <property type="match status" value="1"/>
</dbReference>
<dbReference type="Pfam" id="PF01498">
    <property type="entry name" value="HTH_Tnp_Tc3_2"/>
    <property type="match status" value="1"/>
</dbReference>
<feature type="domain" description="Beta-lactamase-related" evidence="4">
    <location>
        <begin position="4"/>
        <end position="195"/>
    </location>
</feature>
<dbReference type="EMBL" id="NRDI02000037">
    <property type="protein sequence ID" value="KAI1507598.1"/>
    <property type="molecule type" value="Genomic_DNA"/>
</dbReference>
<dbReference type="Proteomes" id="UP000249757">
    <property type="component" value="Unassembled WGS sequence"/>
</dbReference>
<dbReference type="Pfam" id="PF00144">
    <property type="entry name" value="Beta-lactamase"/>
    <property type="match status" value="1"/>
</dbReference>
<evidence type="ECO:0000256" key="3">
    <source>
        <dbReference type="SAM" id="MobiDB-lite"/>
    </source>
</evidence>
<dbReference type="GO" id="GO:0016787">
    <property type="term" value="F:hydrolase activity"/>
    <property type="evidence" value="ECO:0007669"/>
    <property type="project" value="UniProtKB-KW"/>
</dbReference>
<dbReference type="InterPro" id="IPR001466">
    <property type="entry name" value="Beta-lactam-related"/>
</dbReference>
<dbReference type="AlphaFoldDB" id="A0A922SVH0"/>
<dbReference type="PANTHER" id="PTHR43283:SF17">
    <property type="entry name" value="(LOVD), PUTATIVE (AFU_ORTHOLOGUE AFUA_5G00920)-RELATED"/>
    <property type="match status" value="1"/>
</dbReference>
<evidence type="ECO:0000256" key="1">
    <source>
        <dbReference type="ARBA" id="ARBA00009009"/>
    </source>
</evidence>
<dbReference type="GO" id="GO:0003677">
    <property type="term" value="F:DNA binding"/>
    <property type="evidence" value="ECO:0007669"/>
    <property type="project" value="InterPro"/>
</dbReference>
<comment type="similarity">
    <text evidence="1">Belongs to the class-A beta-lactamase family.</text>
</comment>
<keyword evidence="7" id="KW-1185">Reference proteome</keyword>
<evidence type="ECO:0000256" key="2">
    <source>
        <dbReference type="ARBA" id="ARBA00022801"/>
    </source>
</evidence>
<accession>A0A922SVH0</accession>
<dbReference type="SUPFAM" id="SSF56601">
    <property type="entry name" value="beta-lactamase/transpeptidase-like"/>
    <property type="match status" value="1"/>
</dbReference>
<proteinExistence type="inferred from homology"/>
<keyword evidence="2" id="KW-0378">Hydrolase</keyword>
<evidence type="ECO:0000313" key="6">
    <source>
        <dbReference type="EMBL" id="KAI1507598.1"/>
    </source>
</evidence>
<evidence type="ECO:0000313" key="7">
    <source>
        <dbReference type="Proteomes" id="UP000249757"/>
    </source>
</evidence>
<dbReference type="Gene3D" id="3.30.420.10">
    <property type="entry name" value="Ribonuclease H-like superfamily/Ribonuclease H"/>
    <property type="match status" value="1"/>
</dbReference>
<dbReference type="PANTHER" id="PTHR43283">
    <property type="entry name" value="BETA-LACTAMASE-RELATED"/>
    <property type="match status" value="1"/>
</dbReference>
<dbReference type="GO" id="GO:0015074">
    <property type="term" value="P:DNA integration"/>
    <property type="evidence" value="ECO:0007669"/>
    <property type="project" value="InterPro"/>
</dbReference>
<reference evidence="7" key="1">
    <citation type="journal article" date="2022" name="Microb. Genom.">
        <title>A global pangenome for the wheat fungal pathogen Pyrenophora tritici-repentis and prediction of effector protein structural homology.</title>
        <authorList>
            <person name="Moolhuijzen P.M."/>
            <person name="See P.T."/>
            <person name="Shi G."/>
            <person name="Powell H.R."/>
            <person name="Cockram J."/>
            <person name="Jorgensen L.N."/>
            <person name="Benslimane H."/>
            <person name="Strelkov S.E."/>
            <person name="Turner J."/>
            <person name="Liu Z."/>
            <person name="Moffat C.S."/>
        </authorList>
    </citation>
    <scope>NUCLEOTIDE SEQUENCE [LARGE SCALE GENOMIC DNA]</scope>
</reference>
<name>A0A922SVH0_9PLEO</name>
<dbReference type="InterPro" id="IPR012338">
    <property type="entry name" value="Beta-lactam/transpept-like"/>
</dbReference>
<evidence type="ECO:0000259" key="5">
    <source>
        <dbReference type="Pfam" id="PF01498"/>
    </source>
</evidence>
<protein>
    <submittedName>
        <fullName evidence="6">Tc1</fullName>
    </submittedName>
</protein>